<keyword evidence="2" id="KW-1185">Reference proteome</keyword>
<comment type="caution">
    <text evidence="1">The sequence shown here is derived from an EMBL/GenBank/DDBJ whole genome shotgun (WGS) entry which is preliminary data.</text>
</comment>
<dbReference type="InterPro" id="IPR013078">
    <property type="entry name" value="His_Pase_superF_clade-1"/>
</dbReference>
<dbReference type="AlphaFoldDB" id="A0A512NDI7"/>
<evidence type="ECO:0008006" key="3">
    <source>
        <dbReference type="Google" id="ProtNLM"/>
    </source>
</evidence>
<dbReference type="InterPro" id="IPR050275">
    <property type="entry name" value="PGM_Phosphatase"/>
</dbReference>
<dbReference type="GO" id="GO:0005737">
    <property type="term" value="C:cytoplasm"/>
    <property type="evidence" value="ECO:0007669"/>
    <property type="project" value="TreeGrafter"/>
</dbReference>
<dbReference type="EMBL" id="BKAJ01000073">
    <property type="protein sequence ID" value="GEP57005.1"/>
    <property type="molecule type" value="Genomic_DNA"/>
</dbReference>
<dbReference type="PANTHER" id="PTHR48100:SF1">
    <property type="entry name" value="HISTIDINE PHOSPHATASE FAMILY PROTEIN-RELATED"/>
    <property type="match status" value="1"/>
</dbReference>
<dbReference type="GO" id="GO:0016791">
    <property type="term" value="F:phosphatase activity"/>
    <property type="evidence" value="ECO:0007669"/>
    <property type="project" value="TreeGrafter"/>
</dbReference>
<accession>A0A512NDI7</accession>
<dbReference type="RefSeq" id="WP_147151383.1">
    <property type="nucleotide sequence ID" value="NZ_BKAJ01000073.1"/>
</dbReference>
<reference evidence="1 2" key="1">
    <citation type="submission" date="2019-07" db="EMBL/GenBank/DDBJ databases">
        <title>Whole genome shotgun sequence of Reyranella soli NBRC 108950.</title>
        <authorList>
            <person name="Hosoyama A."/>
            <person name="Uohara A."/>
            <person name="Ohji S."/>
            <person name="Ichikawa N."/>
        </authorList>
    </citation>
    <scope>NUCLEOTIDE SEQUENCE [LARGE SCALE GENOMIC DNA]</scope>
    <source>
        <strain evidence="1 2">NBRC 108950</strain>
    </source>
</reference>
<dbReference type="InterPro" id="IPR029033">
    <property type="entry name" value="His_PPase_superfam"/>
</dbReference>
<evidence type="ECO:0000313" key="1">
    <source>
        <dbReference type="EMBL" id="GEP57005.1"/>
    </source>
</evidence>
<dbReference type="SMART" id="SM00855">
    <property type="entry name" value="PGAM"/>
    <property type="match status" value="1"/>
</dbReference>
<proteinExistence type="predicted"/>
<name>A0A512NDI7_9HYPH</name>
<dbReference type="PANTHER" id="PTHR48100">
    <property type="entry name" value="BROAD-SPECIFICITY PHOSPHATASE YOR283W-RELATED"/>
    <property type="match status" value="1"/>
</dbReference>
<dbReference type="Pfam" id="PF00300">
    <property type="entry name" value="His_Phos_1"/>
    <property type="match status" value="1"/>
</dbReference>
<dbReference type="CDD" id="cd07067">
    <property type="entry name" value="HP_PGM_like"/>
    <property type="match status" value="1"/>
</dbReference>
<dbReference type="SUPFAM" id="SSF53254">
    <property type="entry name" value="Phosphoglycerate mutase-like"/>
    <property type="match status" value="1"/>
</dbReference>
<dbReference type="Proteomes" id="UP000321058">
    <property type="component" value="Unassembled WGS sequence"/>
</dbReference>
<gene>
    <name evidence="1" type="ORF">RSO01_41710</name>
</gene>
<evidence type="ECO:0000313" key="2">
    <source>
        <dbReference type="Proteomes" id="UP000321058"/>
    </source>
</evidence>
<sequence length="191" mass="21062">MPKLLLIRHCQSTGTHPDAPLSEAGAKAAEALITRLRDLAPDAVYSSPYARAHATVRPFAISAGLSVGLDDRLRERVLSDRDLENRLDHVRRSFAEPDYRAPGGESLNETMQRAIAALTDIAAAGHWLPAVSSHRNLIASVLRSMDTAFGFEQWLDLRTPDLFEVELDAGRPIRFVRLDALRGPAAKLYAR</sequence>
<protein>
    <recommendedName>
        <fullName evidence="3">Phosphoglycerate mutase</fullName>
    </recommendedName>
</protein>
<dbReference type="OrthoDB" id="9781415at2"/>
<dbReference type="Gene3D" id="3.40.50.1240">
    <property type="entry name" value="Phosphoglycerate mutase-like"/>
    <property type="match status" value="1"/>
</dbReference>
<organism evidence="1 2">
    <name type="scientific">Reyranella soli</name>
    <dbReference type="NCBI Taxonomy" id="1230389"/>
    <lineage>
        <taxon>Bacteria</taxon>
        <taxon>Pseudomonadati</taxon>
        <taxon>Pseudomonadota</taxon>
        <taxon>Alphaproteobacteria</taxon>
        <taxon>Hyphomicrobiales</taxon>
        <taxon>Reyranellaceae</taxon>
        <taxon>Reyranella</taxon>
    </lineage>
</organism>